<dbReference type="EMBL" id="GBRH01200651">
    <property type="protein sequence ID" value="JAD97244.1"/>
    <property type="molecule type" value="Transcribed_RNA"/>
</dbReference>
<accession>A0A0A9E917</accession>
<reference evidence="2" key="2">
    <citation type="journal article" date="2015" name="Data Brief">
        <title>Shoot transcriptome of the giant reed, Arundo donax.</title>
        <authorList>
            <person name="Barrero R.A."/>
            <person name="Guerrero F.D."/>
            <person name="Moolhuijzen P."/>
            <person name="Goolsby J.A."/>
            <person name="Tidwell J."/>
            <person name="Bellgard S.E."/>
            <person name="Bellgard M.I."/>
        </authorList>
    </citation>
    <scope>NUCLEOTIDE SEQUENCE</scope>
    <source>
        <tissue evidence="2">Shoot tissue taken approximately 20 cm above the soil surface</tissue>
    </source>
</reference>
<evidence type="ECO:0000313" key="2">
    <source>
        <dbReference type="EMBL" id="JAD97244.1"/>
    </source>
</evidence>
<protein>
    <submittedName>
        <fullName evidence="2">Uncharacterized protein</fullName>
    </submittedName>
</protein>
<proteinExistence type="predicted"/>
<keyword evidence="1" id="KW-0812">Transmembrane</keyword>
<keyword evidence="1" id="KW-0472">Membrane</keyword>
<keyword evidence="1" id="KW-1133">Transmembrane helix</keyword>
<organism evidence="2">
    <name type="scientific">Arundo donax</name>
    <name type="common">Giant reed</name>
    <name type="synonym">Donax arundinaceus</name>
    <dbReference type="NCBI Taxonomy" id="35708"/>
    <lineage>
        <taxon>Eukaryota</taxon>
        <taxon>Viridiplantae</taxon>
        <taxon>Streptophyta</taxon>
        <taxon>Embryophyta</taxon>
        <taxon>Tracheophyta</taxon>
        <taxon>Spermatophyta</taxon>
        <taxon>Magnoliopsida</taxon>
        <taxon>Liliopsida</taxon>
        <taxon>Poales</taxon>
        <taxon>Poaceae</taxon>
        <taxon>PACMAD clade</taxon>
        <taxon>Arundinoideae</taxon>
        <taxon>Arundineae</taxon>
        <taxon>Arundo</taxon>
    </lineage>
</organism>
<feature type="transmembrane region" description="Helical" evidence="1">
    <location>
        <begin position="6"/>
        <end position="26"/>
    </location>
</feature>
<sequence>MWQPNVYIFFGDGAAFVSFSALYVILKSGISDRTYVSIYIHIFETCHETALISSSVGGRMSSFCSCSGIISESVWAVA</sequence>
<dbReference type="AlphaFoldDB" id="A0A0A9E917"/>
<reference evidence="2" key="1">
    <citation type="submission" date="2014-09" db="EMBL/GenBank/DDBJ databases">
        <authorList>
            <person name="Magalhaes I.L.F."/>
            <person name="Oliveira U."/>
            <person name="Santos F.R."/>
            <person name="Vidigal T.H.D.A."/>
            <person name="Brescovit A.D."/>
            <person name="Santos A.J."/>
        </authorList>
    </citation>
    <scope>NUCLEOTIDE SEQUENCE</scope>
    <source>
        <tissue evidence="2">Shoot tissue taken approximately 20 cm above the soil surface</tissue>
    </source>
</reference>
<evidence type="ECO:0000256" key="1">
    <source>
        <dbReference type="SAM" id="Phobius"/>
    </source>
</evidence>
<name>A0A0A9E917_ARUDO</name>